<feature type="signal peptide" evidence="2">
    <location>
        <begin position="1"/>
        <end position="18"/>
    </location>
</feature>
<proteinExistence type="predicted"/>
<accession>A0A7X0AY19</accession>
<dbReference type="RefSeq" id="WP_184801301.1">
    <property type="nucleotide sequence ID" value="NZ_JACIIZ010000007.1"/>
</dbReference>
<dbReference type="EMBL" id="JACIIZ010000007">
    <property type="protein sequence ID" value="MBB6252158.1"/>
    <property type="molecule type" value="Genomic_DNA"/>
</dbReference>
<sequence length="334" mass="35847">MALVLVAGLLAGAPPAGAFFKSAATVPLAEAEQRAEALMAKAEAAGREPACDLADRICALGVAGFAKSAAMAVATAVCPLAATDEGQACEVRRTALRQRYDTRVDAVLAALHTDLSLRAAMARQDLPPTGASVDLLWHQGRSDLEASTCGADVPACIEGQLWLIWDMDQLVRTVATCAGMTVDQATACRRDWLARMRAVDGFDRGWIKRLIAHAGWPTEAEWGHRASQGAWVVVQHSAVADPDFQNEMLPVIKAAVDAGRCDPAQYAYLADRIAVTAHRTQLYGTQGTCTQDRDWQMDPVSDPDHLDERRAQFGLPPEAEYQALSRRLCGGGEP</sequence>
<comment type="caution">
    <text evidence="3">The sequence shown here is derived from an EMBL/GenBank/DDBJ whole genome shotgun (WGS) entry which is preliminary data.</text>
</comment>
<evidence type="ECO:0000313" key="4">
    <source>
        <dbReference type="Proteomes" id="UP000539175"/>
    </source>
</evidence>
<protein>
    <submittedName>
        <fullName evidence="3">Uncharacterized protein</fullName>
    </submittedName>
</protein>
<feature type="chain" id="PRO_5030960064" evidence="2">
    <location>
        <begin position="19"/>
        <end position="334"/>
    </location>
</feature>
<reference evidence="3 4" key="1">
    <citation type="submission" date="2020-08" db="EMBL/GenBank/DDBJ databases">
        <title>Genomic Encyclopedia of Type Strains, Phase IV (KMG-IV): sequencing the most valuable type-strain genomes for metagenomic binning, comparative biology and taxonomic classification.</title>
        <authorList>
            <person name="Goeker M."/>
        </authorList>
    </citation>
    <scope>NUCLEOTIDE SEQUENCE [LARGE SCALE GENOMIC DNA]</scope>
    <source>
        <strain evidence="3 4">DSM 22198</strain>
    </source>
</reference>
<dbReference type="Proteomes" id="UP000539175">
    <property type="component" value="Unassembled WGS sequence"/>
</dbReference>
<organism evidence="3 4">
    <name type="scientific">Nitrospirillum iridis</name>
    <dbReference type="NCBI Taxonomy" id="765888"/>
    <lineage>
        <taxon>Bacteria</taxon>
        <taxon>Pseudomonadati</taxon>
        <taxon>Pseudomonadota</taxon>
        <taxon>Alphaproteobacteria</taxon>
        <taxon>Rhodospirillales</taxon>
        <taxon>Azospirillaceae</taxon>
        <taxon>Nitrospirillum</taxon>
    </lineage>
</organism>
<evidence type="ECO:0000313" key="3">
    <source>
        <dbReference type="EMBL" id="MBB6252158.1"/>
    </source>
</evidence>
<name>A0A7X0AY19_9PROT</name>
<keyword evidence="2" id="KW-0732">Signal</keyword>
<dbReference type="AlphaFoldDB" id="A0A7X0AY19"/>
<keyword evidence="4" id="KW-1185">Reference proteome</keyword>
<dbReference type="Pfam" id="PF20329">
    <property type="entry name" value="DUF6624"/>
    <property type="match status" value="1"/>
</dbReference>
<feature type="compositionally biased region" description="Basic and acidic residues" evidence="1">
    <location>
        <begin position="291"/>
        <end position="311"/>
    </location>
</feature>
<evidence type="ECO:0000256" key="1">
    <source>
        <dbReference type="SAM" id="MobiDB-lite"/>
    </source>
</evidence>
<feature type="region of interest" description="Disordered" evidence="1">
    <location>
        <begin position="289"/>
        <end position="314"/>
    </location>
</feature>
<dbReference type="InterPro" id="IPR046732">
    <property type="entry name" value="DUF6624"/>
</dbReference>
<gene>
    <name evidence="3" type="ORF">FHS74_002718</name>
</gene>
<evidence type="ECO:0000256" key="2">
    <source>
        <dbReference type="SAM" id="SignalP"/>
    </source>
</evidence>